<evidence type="ECO:0000313" key="7">
    <source>
        <dbReference type="EMBL" id="CAO80150.1"/>
    </source>
</evidence>
<dbReference type="PANTHER" id="PTHR30250">
    <property type="entry name" value="PST FAMILY PREDICTED COLANIC ACID TRANSPORTER"/>
    <property type="match status" value="1"/>
</dbReference>
<evidence type="ECO:0000256" key="4">
    <source>
        <dbReference type="ARBA" id="ARBA00022989"/>
    </source>
</evidence>
<dbReference type="HOGENOM" id="CLU_559854_0_0_0"/>
<dbReference type="PANTHER" id="PTHR30250:SF11">
    <property type="entry name" value="O-ANTIGEN TRANSPORTER-RELATED"/>
    <property type="match status" value="1"/>
</dbReference>
<feature type="transmembrane region" description="Helical" evidence="6">
    <location>
        <begin position="356"/>
        <end position="374"/>
    </location>
</feature>
<keyword evidence="3 6" id="KW-0812">Transmembrane</keyword>
<keyword evidence="5 6" id="KW-0472">Membrane</keyword>
<feature type="transmembrane region" description="Helical" evidence="6">
    <location>
        <begin position="441"/>
        <end position="459"/>
    </location>
</feature>
<feature type="transmembrane region" description="Helical" evidence="6">
    <location>
        <begin position="418"/>
        <end position="435"/>
    </location>
</feature>
<accession>B0VF98</accession>
<keyword evidence="2" id="KW-1003">Cell membrane</keyword>
<feature type="transmembrane region" description="Helical" evidence="6">
    <location>
        <begin position="16"/>
        <end position="33"/>
    </location>
</feature>
<comment type="subcellular location">
    <subcellularLocation>
        <location evidence="1">Cell membrane</location>
        <topology evidence="1">Multi-pass membrane protein</topology>
    </subcellularLocation>
</comment>
<dbReference type="GO" id="GO:0005886">
    <property type="term" value="C:plasma membrane"/>
    <property type="evidence" value="ECO:0007669"/>
    <property type="project" value="UniProtKB-SubCell"/>
</dbReference>
<keyword evidence="4 6" id="KW-1133">Transmembrane helix</keyword>
<feature type="transmembrane region" description="Helical" evidence="6">
    <location>
        <begin position="295"/>
        <end position="319"/>
    </location>
</feature>
<feature type="transmembrane region" description="Helical" evidence="6">
    <location>
        <begin position="121"/>
        <end position="141"/>
    </location>
</feature>
<dbReference type="OrthoDB" id="5490092at2"/>
<dbReference type="Proteomes" id="UP000002019">
    <property type="component" value="Chromosome"/>
</dbReference>
<feature type="transmembrane region" description="Helical" evidence="6">
    <location>
        <begin position="380"/>
        <end position="398"/>
    </location>
</feature>
<dbReference type="KEGG" id="caci:CLOAM0243"/>
<protein>
    <submittedName>
        <fullName evidence="7">Uncharacterized protein</fullName>
    </submittedName>
</protein>
<feature type="transmembrane region" description="Helical" evidence="6">
    <location>
        <begin position="79"/>
        <end position="101"/>
    </location>
</feature>
<dbReference type="eggNOG" id="COG2244">
    <property type="taxonomic scope" value="Bacteria"/>
</dbReference>
<evidence type="ECO:0000256" key="1">
    <source>
        <dbReference type="ARBA" id="ARBA00004651"/>
    </source>
</evidence>
<feature type="transmembrane region" description="Helical" evidence="6">
    <location>
        <begin position="173"/>
        <end position="192"/>
    </location>
</feature>
<dbReference type="InterPro" id="IPR050833">
    <property type="entry name" value="Poly_Biosynth_Transport"/>
</dbReference>
<reference evidence="7 8" key="1">
    <citation type="journal article" date="2008" name="J. Bacteriol.">
        <title>'Candidatus Cloacamonas acidaminovorans': genome sequence reconstruction provides a first glimpse of a new bacterial division.</title>
        <authorList>
            <person name="Pelletier E."/>
            <person name="Kreimeyer A."/>
            <person name="Bocs S."/>
            <person name="Rouy Z."/>
            <person name="Gyapay G."/>
            <person name="Chouari R."/>
            <person name="Riviere D."/>
            <person name="Ganesan A."/>
            <person name="Daegelen P."/>
            <person name="Sghir A."/>
            <person name="Cohen G.N."/>
            <person name="Medigue C."/>
            <person name="Weissenbach J."/>
            <person name="Le Paslier D."/>
        </authorList>
    </citation>
    <scope>NUCLEOTIDE SEQUENCE [LARGE SCALE GENOMIC DNA]</scope>
    <source>
        <strain evidence="8">Evry</strain>
    </source>
</reference>
<sequence length="487" mass="54179">MSELPKQAGILSATEFFRLAIKAVIGIALAHLLTPSELGSYRQLFLIYTTFSTLLLLGIPQSMLYFLPKAESPEKQNALITRCLNLISLLGLIFALCLLIFRKPIATLFNNPALEKLLILYALYPVFLFVTQFFSSVMLGLKQPFKAATFTIFAIIADFILIVGSAFLTRNLTIIVCGVISSAFLQWLYARISLAKFKAKGTRFDLGSFKTLMSYSLPLGLSSIIGMMSIQLDKFMVSAFFSPEKFAVFSIGATEFPIVGILANSINSVLLPHLSSSNPEKMGILYSGAVRKNTILVFPLMALCYIFAEPAIILIYGKLYAESAIYFRIYLFLLPLRIATYGILFQAFGKTRFVMYNSLFLLISNAILNYLLIIKFGMKGAAFATVIVTWLSVIIYLIQIAKVLKLNLMAFFPLEKIAKNAVLTVICSIICVLIIKLGNSTIPFLLTGGVVFTVAYLFLGRKIGVILDYDVQLVREMLTDLLSRFKK</sequence>
<name>B0VF98_CLOAI</name>
<evidence type="ECO:0000313" key="8">
    <source>
        <dbReference type="Proteomes" id="UP000002019"/>
    </source>
</evidence>
<dbReference type="RefSeq" id="WP_015424011.1">
    <property type="nucleotide sequence ID" value="NC_020449.1"/>
</dbReference>
<gene>
    <name evidence="7" type="ordered locus">CLOAM0243</name>
</gene>
<dbReference type="EMBL" id="CU466930">
    <property type="protein sequence ID" value="CAO80150.1"/>
    <property type="molecule type" value="Genomic_DNA"/>
</dbReference>
<feature type="transmembrane region" description="Helical" evidence="6">
    <location>
        <begin position="148"/>
        <end position="167"/>
    </location>
</feature>
<evidence type="ECO:0000256" key="5">
    <source>
        <dbReference type="ARBA" id="ARBA00023136"/>
    </source>
</evidence>
<dbReference type="Pfam" id="PF13440">
    <property type="entry name" value="Polysacc_synt_3"/>
    <property type="match status" value="1"/>
</dbReference>
<dbReference type="STRING" id="459349.CLOAM0243"/>
<keyword evidence="8" id="KW-1185">Reference proteome</keyword>
<proteinExistence type="predicted"/>
<dbReference type="AlphaFoldDB" id="B0VF98"/>
<feature type="transmembrane region" description="Helical" evidence="6">
    <location>
        <begin position="45"/>
        <end position="67"/>
    </location>
</feature>
<feature type="transmembrane region" description="Helical" evidence="6">
    <location>
        <begin position="325"/>
        <end position="344"/>
    </location>
</feature>
<evidence type="ECO:0000256" key="2">
    <source>
        <dbReference type="ARBA" id="ARBA00022475"/>
    </source>
</evidence>
<evidence type="ECO:0000256" key="6">
    <source>
        <dbReference type="SAM" id="Phobius"/>
    </source>
</evidence>
<organism evidence="7 8">
    <name type="scientific">Cloacimonas acidaminovorans (strain Evry)</name>
    <dbReference type="NCBI Taxonomy" id="459349"/>
    <lineage>
        <taxon>Bacteria</taxon>
        <taxon>Pseudomonadati</taxon>
        <taxon>Candidatus Cloacimonadota</taxon>
        <taxon>Candidatus Cloacimonadia</taxon>
        <taxon>Candidatus Cloacimonadales</taxon>
        <taxon>Candidatus Cloacimonadaceae</taxon>
        <taxon>Candidatus Cloacimonas</taxon>
    </lineage>
</organism>
<evidence type="ECO:0000256" key="3">
    <source>
        <dbReference type="ARBA" id="ARBA00022692"/>
    </source>
</evidence>
<feature type="transmembrane region" description="Helical" evidence="6">
    <location>
        <begin position="212"/>
        <end position="232"/>
    </location>
</feature>